<evidence type="ECO:0000256" key="1">
    <source>
        <dbReference type="ARBA" id="ARBA00007673"/>
    </source>
</evidence>
<gene>
    <name evidence="3" type="ordered locus">Veis_0299</name>
</gene>
<dbReference type="EMBL" id="CP000542">
    <property type="protein sequence ID" value="ABM56090.1"/>
    <property type="molecule type" value="Genomic_DNA"/>
</dbReference>
<dbReference type="SUPFAM" id="SSF54506">
    <property type="entry name" value="Diaminopimelate epimerase-like"/>
    <property type="match status" value="2"/>
</dbReference>
<dbReference type="Pfam" id="PF04303">
    <property type="entry name" value="PrpF"/>
    <property type="match status" value="1"/>
</dbReference>
<evidence type="ECO:0000313" key="4">
    <source>
        <dbReference type="Proteomes" id="UP000000374"/>
    </source>
</evidence>
<evidence type="ECO:0008006" key="5">
    <source>
        <dbReference type="Google" id="ProtNLM"/>
    </source>
</evidence>
<sequence>MSYHLPCVLMRGGTSRGPFFLADWLPQDPLQRDRTLIAALGSPHELQIDGLGGGHSLTSKVAIVSRSVHAGCDVDYLFAQVSVGEARVDTRPNCGNMLAGVGPFAIEQGLVHAGRQADVTQVRVYNLNTGARIDLQVQTRDGRVRYEGDMRIDGVQGTAAPVLMSFRDAWGAVTGQLFPTGQRIDTIAGLQVTCIDAAQVMVLVPAAALGLRGDESAAELDADTALLARLQALRCQAGLRMGLGGIPDSVLPKPVLVAPGPAPGSIVSRYFTPWRCHRSHAVTGAIGVAAALLLPGTVATDARTPASAGTHRVQVLHPAGRTPVDVQLALVDGHCTLVQAALVRTARKIFEGTLFVAQSAMEPGCPGPWPADDRP</sequence>
<dbReference type="RefSeq" id="WP_011808107.1">
    <property type="nucleotide sequence ID" value="NC_008786.1"/>
</dbReference>
<protein>
    <recommendedName>
        <fullName evidence="5">4-oxalomesaconate tautomerase</fullName>
    </recommendedName>
</protein>
<dbReference type="PANTHER" id="PTHR43709:SF3">
    <property type="entry name" value="ISOMERASE YBHH-RELATED"/>
    <property type="match status" value="1"/>
</dbReference>
<comment type="similarity">
    <text evidence="1">Belongs to the PrpF family.</text>
</comment>
<name>A1WEN3_VEREI</name>
<evidence type="ECO:0000313" key="3">
    <source>
        <dbReference type="EMBL" id="ABM56090.1"/>
    </source>
</evidence>
<dbReference type="eggNOG" id="COG2828">
    <property type="taxonomic scope" value="Bacteria"/>
</dbReference>
<dbReference type="NCBIfam" id="NF033377">
    <property type="entry name" value="OMA_tautomer"/>
    <property type="match status" value="1"/>
</dbReference>
<proteinExistence type="inferred from homology"/>
<evidence type="ECO:0000256" key="2">
    <source>
        <dbReference type="ARBA" id="ARBA00023235"/>
    </source>
</evidence>
<dbReference type="InterPro" id="IPR007400">
    <property type="entry name" value="PrpF-like"/>
</dbReference>
<dbReference type="KEGG" id="vei:Veis_0299"/>
<reference evidence="4" key="1">
    <citation type="submission" date="2006-12" db="EMBL/GenBank/DDBJ databases">
        <title>Complete sequence of chromosome 1 of Verminephrobacter eiseniae EF01-2.</title>
        <authorList>
            <person name="Copeland A."/>
            <person name="Lucas S."/>
            <person name="Lapidus A."/>
            <person name="Barry K."/>
            <person name="Detter J.C."/>
            <person name="Glavina del Rio T."/>
            <person name="Dalin E."/>
            <person name="Tice H."/>
            <person name="Pitluck S."/>
            <person name="Chertkov O."/>
            <person name="Brettin T."/>
            <person name="Bruce D."/>
            <person name="Han C."/>
            <person name="Tapia R."/>
            <person name="Gilna P."/>
            <person name="Schmutz J."/>
            <person name="Larimer F."/>
            <person name="Land M."/>
            <person name="Hauser L."/>
            <person name="Kyrpides N."/>
            <person name="Kim E."/>
            <person name="Stahl D."/>
            <person name="Richardson P."/>
        </authorList>
    </citation>
    <scope>NUCLEOTIDE SEQUENCE [LARGE SCALE GENOMIC DNA]</scope>
    <source>
        <strain evidence="4">EF01-2</strain>
    </source>
</reference>
<accession>A1WEN3</accession>
<dbReference type="OrthoDB" id="9779763at2"/>
<dbReference type="AlphaFoldDB" id="A1WEN3"/>
<dbReference type="PANTHER" id="PTHR43709">
    <property type="entry name" value="ACONITATE ISOMERASE-RELATED"/>
    <property type="match status" value="1"/>
</dbReference>
<keyword evidence="2" id="KW-0413">Isomerase</keyword>
<dbReference type="HOGENOM" id="CLU_026443_2_1_4"/>
<organism evidence="3 4">
    <name type="scientific">Verminephrobacter eiseniae (strain EF01-2)</name>
    <dbReference type="NCBI Taxonomy" id="391735"/>
    <lineage>
        <taxon>Bacteria</taxon>
        <taxon>Pseudomonadati</taxon>
        <taxon>Pseudomonadota</taxon>
        <taxon>Betaproteobacteria</taxon>
        <taxon>Burkholderiales</taxon>
        <taxon>Comamonadaceae</taxon>
        <taxon>Verminephrobacter</taxon>
    </lineage>
</organism>
<dbReference type="Proteomes" id="UP000000374">
    <property type="component" value="Chromosome"/>
</dbReference>
<dbReference type="STRING" id="391735.Veis_0299"/>
<dbReference type="InterPro" id="IPR047687">
    <property type="entry name" value="OMA_tautomer-like"/>
</dbReference>
<keyword evidence="4" id="KW-1185">Reference proteome</keyword>
<dbReference type="GO" id="GO:0016853">
    <property type="term" value="F:isomerase activity"/>
    <property type="evidence" value="ECO:0007669"/>
    <property type="project" value="UniProtKB-KW"/>
</dbReference>
<dbReference type="GeneID" id="76459040"/>
<dbReference type="Gene3D" id="3.10.310.10">
    <property type="entry name" value="Diaminopimelate Epimerase, Chain A, domain 1"/>
    <property type="match status" value="2"/>
</dbReference>